<dbReference type="Proteomes" id="UP000712281">
    <property type="component" value="Unassembled WGS sequence"/>
</dbReference>
<accession>A0A8S9LFI7</accession>
<reference evidence="2" key="1">
    <citation type="submission" date="2019-12" db="EMBL/GenBank/DDBJ databases">
        <title>Genome sequencing and annotation of Brassica cretica.</title>
        <authorList>
            <person name="Studholme D.J."/>
            <person name="Sarris P.F."/>
        </authorList>
    </citation>
    <scope>NUCLEOTIDE SEQUENCE</scope>
    <source>
        <strain evidence="2">PFS-001/15</strain>
        <tissue evidence="2">Leaf</tissue>
    </source>
</reference>
<evidence type="ECO:0000313" key="2">
    <source>
        <dbReference type="EMBL" id="KAF2606244.1"/>
    </source>
</evidence>
<dbReference type="AlphaFoldDB" id="A0A8S9LFI7"/>
<protein>
    <recommendedName>
        <fullName evidence="4">Secreted protein</fullName>
    </recommendedName>
</protein>
<feature type="signal peptide" evidence="1">
    <location>
        <begin position="1"/>
        <end position="24"/>
    </location>
</feature>
<evidence type="ECO:0000256" key="1">
    <source>
        <dbReference type="SAM" id="SignalP"/>
    </source>
</evidence>
<keyword evidence="1" id="KW-0732">Signal</keyword>
<evidence type="ECO:0008006" key="4">
    <source>
        <dbReference type="Google" id="ProtNLM"/>
    </source>
</evidence>
<feature type="chain" id="PRO_5035768409" description="Secreted protein" evidence="1">
    <location>
        <begin position="25"/>
        <end position="307"/>
    </location>
</feature>
<dbReference type="EMBL" id="QGKW02000276">
    <property type="protein sequence ID" value="KAF2606244.1"/>
    <property type="molecule type" value="Genomic_DNA"/>
</dbReference>
<organism evidence="2 3">
    <name type="scientific">Brassica cretica</name>
    <name type="common">Mustard</name>
    <dbReference type="NCBI Taxonomy" id="69181"/>
    <lineage>
        <taxon>Eukaryota</taxon>
        <taxon>Viridiplantae</taxon>
        <taxon>Streptophyta</taxon>
        <taxon>Embryophyta</taxon>
        <taxon>Tracheophyta</taxon>
        <taxon>Spermatophyta</taxon>
        <taxon>Magnoliopsida</taxon>
        <taxon>eudicotyledons</taxon>
        <taxon>Gunneridae</taxon>
        <taxon>Pentapetalae</taxon>
        <taxon>rosids</taxon>
        <taxon>malvids</taxon>
        <taxon>Brassicales</taxon>
        <taxon>Brassicaceae</taxon>
        <taxon>Brassiceae</taxon>
        <taxon>Brassica</taxon>
    </lineage>
</organism>
<gene>
    <name evidence="2" type="ORF">F2Q68_00043704</name>
</gene>
<proteinExistence type="predicted"/>
<evidence type="ECO:0000313" key="3">
    <source>
        <dbReference type="Proteomes" id="UP000712281"/>
    </source>
</evidence>
<sequence length="307" mass="33490">MCRLWLVLLPCSWHILFVSPPVSAIHVCFWSGSSRRITVESGSPALGCSSSVLLLHPGFKPVFVSGSQSLTMSSYCPIHVGWRRVLFPFDLVYARFVSTQEVSEWALLLGACKFRPDLGACRSGEVGGGACCFSSVLRDVSSMSCSSPLFVAHPLCFSSGLGDPCLLLEWFVAQNHCRIRVSCSRLFKFCPFASSRVQAGLCLWFSEHDHVEFLSYPSGSGGCALPACSRSRLCFIRPSQFSVALGMVSGFKKRLFHGYAPTGWVLPDFPVKEMDLFGDGGKPQRCDLSLKLGISVSRIEEGSVCGT</sequence>
<comment type="caution">
    <text evidence="2">The sequence shown here is derived from an EMBL/GenBank/DDBJ whole genome shotgun (WGS) entry which is preliminary data.</text>
</comment>
<name>A0A8S9LFI7_BRACR</name>